<evidence type="ECO:0000313" key="6">
    <source>
        <dbReference type="EMBL" id="ADB18320.1"/>
    </source>
</evidence>
<organism evidence="6 7">
    <name type="scientific">Pirellula staleyi (strain ATCC 27377 / DSM 6068 / ICPB 4128)</name>
    <name type="common">Pirella staleyi</name>
    <dbReference type="NCBI Taxonomy" id="530564"/>
    <lineage>
        <taxon>Bacteria</taxon>
        <taxon>Pseudomonadati</taxon>
        <taxon>Planctomycetota</taxon>
        <taxon>Planctomycetia</taxon>
        <taxon>Pirellulales</taxon>
        <taxon>Pirellulaceae</taxon>
        <taxon>Pirellula</taxon>
    </lineage>
</organism>
<keyword evidence="2" id="KW-0520">NAD</keyword>
<comment type="similarity">
    <text evidence="3">Belongs to the D-isomer specific 2-hydroxyacid dehydrogenase family.</text>
</comment>
<evidence type="ECO:0000259" key="5">
    <source>
        <dbReference type="Pfam" id="PF02826"/>
    </source>
</evidence>
<dbReference type="Pfam" id="PF02826">
    <property type="entry name" value="2-Hacid_dh_C"/>
    <property type="match status" value="1"/>
</dbReference>
<evidence type="ECO:0000256" key="1">
    <source>
        <dbReference type="ARBA" id="ARBA00023002"/>
    </source>
</evidence>
<accession>D2QZC8</accession>
<dbReference type="InterPro" id="IPR036291">
    <property type="entry name" value="NAD(P)-bd_dom_sf"/>
</dbReference>
<dbReference type="InterPro" id="IPR006140">
    <property type="entry name" value="D-isomer_DH_NAD-bd"/>
</dbReference>
<dbReference type="AlphaFoldDB" id="D2QZC8"/>
<feature type="domain" description="D-isomer specific 2-hydroxyacid dehydrogenase NAD-binding" evidence="5">
    <location>
        <begin position="104"/>
        <end position="278"/>
    </location>
</feature>
<name>D2QZC8_PIRSD</name>
<evidence type="ECO:0000256" key="2">
    <source>
        <dbReference type="ARBA" id="ARBA00023027"/>
    </source>
</evidence>
<proteinExistence type="inferred from homology"/>
<dbReference type="CDD" id="cd05300">
    <property type="entry name" value="2-Hacid_dh_1"/>
    <property type="match status" value="1"/>
</dbReference>
<dbReference type="EMBL" id="CP001848">
    <property type="protein sequence ID" value="ADB18320.1"/>
    <property type="molecule type" value="Genomic_DNA"/>
</dbReference>
<dbReference type="InterPro" id="IPR006139">
    <property type="entry name" value="D-isomer_2_OHA_DH_cat_dom"/>
</dbReference>
<dbReference type="HOGENOM" id="CLU_019796_1_0_0"/>
<dbReference type="GO" id="GO:0016616">
    <property type="term" value="F:oxidoreductase activity, acting on the CH-OH group of donors, NAD or NADP as acceptor"/>
    <property type="evidence" value="ECO:0007669"/>
    <property type="project" value="InterPro"/>
</dbReference>
<dbReference type="GO" id="GO:0051287">
    <property type="term" value="F:NAD binding"/>
    <property type="evidence" value="ECO:0007669"/>
    <property type="project" value="InterPro"/>
</dbReference>
<dbReference type="STRING" id="530564.Psta_3660"/>
<reference evidence="6 7" key="1">
    <citation type="journal article" date="2009" name="Stand. Genomic Sci.">
        <title>Complete genome sequence of Pirellula staleyi type strain (ATCC 27377).</title>
        <authorList>
            <person name="Clum A."/>
            <person name="Tindall B.J."/>
            <person name="Sikorski J."/>
            <person name="Ivanova N."/>
            <person name="Mavrommatis K."/>
            <person name="Lucas S."/>
            <person name="Glavina del Rio T."/>
            <person name="Nolan M."/>
            <person name="Chen F."/>
            <person name="Tice H."/>
            <person name="Pitluck S."/>
            <person name="Cheng J.F."/>
            <person name="Chertkov O."/>
            <person name="Brettin T."/>
            <person name="Han C."/>
            <person name="Detter J.C."/>
            <person name="Kuske C."/>
            <person name="Bruce D."/>
            <person name="Goodwin L."/>
            <person name="Ovchinikova G."/>
            <person name="Pati A."/>
            <person name="Mikhailova N."/>
            <person name="Chen A."/>
            <person name="Palaniappan K."/>
            <person name="Land M."/>
            <person name="Hauser L."/>
            <person name="Chang Y.J."/>
            <person name="Jeffries C.D."/>
            <person name="Chain P."/>
            <person name="Rohde M."/>
            <person name="Goker M."/>
            <person name="Bristow J."/>
            <person name="Eisen J.A."/>
            <person name="Markowitz V."/>
            <person name="Hugenholtz P."/>
            <person name="Kyrpides N.C."/>
            <person name="Klenk H.P."/>
            <person name="Lapidus A."/>
        </authorList>
    </citation>
    <scope>NUCLEOTIDE SEQUENCE [LARGE SCALE GENOMIC DNA]</scope>
    <source>
        <strain evidence="7">ATCC 27377 / DSM 6068 / ICPB 4128</strain>
    </source>
</reference>
<dbReference type="Gene3D" id="3.40.50.720">
    <property type="entry name" value="NAD(P)-binding Rossmann-like Domain"/>
    <property type="match status" value="2"/>
</dbReference>
<sequence>MRIVICYPVEQRHLDQLQAAAPHCEIFLSSQETIARDLFLADIFCGHAKVPVPWPEVVAQNKLQWIQSSAAGLDHCLVPEVIASEIVVTSASGLFADQVAEQALALLLGLLRSMPVFFRAQQKKEFIRRPTGDLHHKTIGIVGLGGNGTRMAEVLRPWKTRIIATDMFVDEKPDCVDELRPADQLDWLLAESDIVILAMPLNSQTHGMIGKKEFATMKKGTTLINVARGQVVVESELVSALASGHLAGAGLDVTEVEPLPLDSPLWEMPHVMITPHVGAQAKRRVDDSTNLIAENLRRYFAGETLINRVDKVLGYPTPRARHGLE</sequence>
<dbReference type="eggNOG" id="COG0111">
    <property type="taxonomic scope" value="Bacteria"/>
</dbReference>
<dbReference type="Proteomes" id="UP000001887">
    <property type="component" value="Chromosome"/>
</dbReference>
<evidence type="ECO:0000313" key="7">
    <source>
        <dbReference type="Proteomes" id="UP000001887"/>
    </source>
</evidence>
<dbReference type="Pfam" id="PF00389">
    <property type="entry name" value="2-Hacid_dh"/>
    <property type="match status" value="1"/>
</dbReference>
<dbReference type="SUPFAM" id="SSF52283">
    <property type="entry name" value="Formate/glycerate dehydrogenase catalytic domain-like"/>
    <property type="match status" value="1"/>
</dbReference>
<gene>
    <name evidence="6" type="ordered locus">Psta_3660</name>
</gene>
<keyword evidence="7" id="KW-1185">Reference proteome</keyword>
<evidence type="ECO:0000256" key="3">
    <source>
        <dbReference type="RuleBase" id="RU003719"/>
    </source>
</evidence>
<dbReference type="PANTHER" id="PTHR43333">
    <property type="entry name" value="2-HACID_DH_C DOMAIN-CONTAINING PROTEIN"/>
    <property type="match status" value="1"/>
</dbReference>
<protein>
    <submittedName>
        <fullName evidence="6">D-isomer specific 2-hydroxyacid dehydrogenase NAD-binding protein</fullName>
    </submittedName>
</protein>
<evidence type="ECO:0000259" key="4">
    <source>
        <dbReference type="Pfam" id="PF00389"/>
    </source>
</evidence>
<dbReference type="KEGG" id="psl:Psta_3660"/>
<dbReference type="PANTHER" id="PTHR43333:SF1">
    <property type="entry name" value="D-ISOMER SPECIFIC 2-HYDROXYACID DEHYDROGENASE NAD-BINDING DOMAIN-CONTAINING PROTEIN"/>
    <property type="match status" value="1"/>
</dbReference>
<keyword evidence="1 3" id="KW-0560">Oxidoreductase</keyword>
<dbReference type="OrthoDB" id="277029at2"/>
<dbReference type="SUPFAM" id="SSF51735">
    <property type="entry name" value="NAD(P)-binding Rossmann-fold domains"/>
    <property type="match status" value="1"/>
</dbReference>
<feature type="domain" description="D-isomer specific 2-hydroxyacid dehydrogenase catalytic" evidence="4">
    <location>
        <begin position="8"/>
        <end position="309"/>
    </location>
</feature>